<dbReference type="InterPro" id="IPR025724">
    <property type="entry name" value="GAG-pre-integrase_dom"/>
</dbReference>
<dbReference type="Pfam" id="PF02992">
    <property type="entry name" value="Transposase_21"/>
    <property type="match status" value="1"/>
</dbReference>
<feature type="compositionally biased region" description="Acidic residues" evidence="1">
    <location>
        <begin position="1867"/>
        <end position="1881"/>
    </location>
</feature>
<dbReference type="Pfam" id="PF22936">
    <property type="entry name" value="Pol_BBD"/>
    <property type="match status" value="1"/>
</dbReference>
<dbReference type="PROSITE" id="PS50994">
    <property type="entry name" value="INTEGRASE"/>
    <property type="match status" value="1"/>
</dbReference>
<organism evidence="3 4">
    <name type="scientific">Lolium multiflorum</name>
    <name type="common">Italian ryegrass</name>
    <name type="synonym">Lolium perenne subsp. multiflorum</name>
    <dbReference type="NCBI Taxonomy" id="4521"/>
    <lineage>
        <taxon>Eukaryota</taxon>
        <taxon>Viridiplantae</taxon>
        <taxon>Streptophyta</taxon>
        <taxon>Embryophyta</taxon>
        <taxon>Tracheophyta</taxon>
        <taxon>Spermatophyta</taxon>
        <taxon>Magnoliopsida</taxon>
        <taxon>Liliopsida</taxon>
        <taxon>Poales</taxon>
        <taxon>Poaceae</taxon>
        <taxon>BOP clade</taxon>
        <taxon>Pooideae</taxon>
        <taxon>Poodae</taxon>
        <taxon>Poeae</taxon>
        <taxon>Poeae Chloroplast Group 2 (Poeae type)</taxon>
        <taxon>Loliodinae</taxon>
        <taxon>Loliinae</taxon>
        <taxon>Lolium</taxon>
    </lineage>
</organism>
<dbReference type="GO" id="GO:0003676">
    <property type="term" value="F:nucleic acid binding"/>
    <property type="evidence" value="ECO:0007669"/>
    <property type="project" value="InterPro"/>
</dbReference>
<feature type="compositionally biased region" description="Basic and acidic residues" evidence="1">
    <location>
        <begin position="1884"/>
        <end position="1895"/>
    </location>
</feature>
<feature type="region of interest" description="Disordered" evidence="1">
    <location>
        <begin position="1852"/>
        <end position="1901"/>
    </location>
</feature>
<dbReference type="InterPro" id="IPR025312">
    <property type="entry name" value="DUF4216"/>
</dbReference>
<feature type="region of interest" description="Disordered" evidence="1">
    <location>
        <begin position="645"/>
        <end position="702"/>
    </location>
</feature>
<dbReference type="PANTHER" id="PTHR48258">
    <property type="entry name" value="DUF4218 DOMAIN-CONTAINING PROTEIN-RELATED"/>
    <property type="match status" value="1"/>
</dbReference>
<dbReference type="EMBL" id="JAUUTY010000005">
    <property type="protein sequence ID" value="KAK1631893.1"/>
    <property type="molecule type" value="Genomic_DNA"/>
</dbReference>
<feature type="compositionally biased region" description="Acidic residues" evidence="1">
    <location>
        <begin position="841"/>
        <end position="854"/>
    </location>
</feature>
<dbReference type="InterPro" id="IPR036397">
    <property type="entry name" value="RNaseH_sf"/>
</dbReference>
<dbReference type="InterPro" id="IPR012337">
    <property type="entry name" value="RNaseH-like_sf"/>
</dbReference>
<feature type="region of interest" description="Disordered" evidence="1">
    <location>
        <begin position="132"/>
        <end position="186"/>
    </location>
</feature>
<feature type="compositionally biased region" description="Basic and acidic residues" evidence="1">
    <location>
        <begin position="645"/>
        <end position="656"/>
    </location>
</feature>
<evidence type="ECO:0000313" key="4">
    <source>
        <dbReference type="Proteomes" id="UP001231189"/>
    </source>
</evidence>
<proteinExistence type="predicted"/>
<evidence type="ECO:0000313" key="3">
    <source>
        <dbReference type="EMBL" id="KAK1631893.1"/>
    </source>
</evidence>
<dbReference type="SUPFAM" id="SSF53098">
    <property type="entry name" value="Ribonuclease H-like"/>
    <property type="match status" value="1"/>
</dbReference>
<feature type="domain" description="Integrase catalytic" evidence="2">
    <location>
        <begin position="398"/>
        <end position="576"/>
    </location>
</feature>
<dbReference type="InterPro" id="IPR054722">
    <property type="entry name" value="PolX-like_BBD"/>
</dbReference>
<keyword evidence="4" id="KW-1185">Reference proteome</keyword>
<dbReference type="Pfam" id="PF25597">
    <property type="entry name" value="SH3_retrovirus"/>
    <property type="match status" value="1"/>
</dbReference>
<accession>A0AAD8W3V6</accession>
<evidence type="ECO:0000256" key="1">
    <source>
        <dbReference type="SAM" id="MobiDB-lite"/>
    </source>
</evidence>
<protein>
    <recommendedName>
        <fullName evidence="2">Integrase catalytic domain-containing protein</fullName>
    </recommendedName>
</protein>
<dbReference type="PANTHER" id="PTHR48258:SF6">
    <property type="entry name" value="LEUCINE-RICH REPEAT DOMAIN, L DOMAIN-CONTAINING PROTEIN"/>
    <property type="match status" value="1"/>
</dbReference>
<dbReference type="InterPro" id="IPR001584">
    <property type="entry name" value="Integrase_cat-core"/>
</dbReference>
<feature type="compositionally biased region" description="Polar residues" evidence="1">
    <location>
        <begin position="677"/>
        <end position="702"/>
    </location>
</feature>
<sequence>MSKEKVTCCDHEEEIAALERREAKLMEVNSMQEEALKEYFPLSKDRVCCTHESDIAKLESDKRILMKMNSLQEEALMEHFRVNKAKEVQVFDICHPHPEHEDEVNRLKAKIDRLQVQTKYLEGVIGAKDGAKEGSCNEGGVATKPKRKRNKRTKKKKNKENMEINLEESDASSRRDGVPNSASKGFAGSNNPSHVLFVDYYGHIRARFIGPQEDNDYASGGAKWVVDSGATSHMTGSKNIVVDLEPSHSTVSYGDNTCSKVLGLGKVVVTPDISLVNVLLVETLGYNLLSVHQIARMGLCTFFDEHMVVLLWSKTLRVAFVGYVENGLYVVDFSGKTTSSALCLFAKGDKGWLWHRRLAHVNMRTLQSLHKGGHILGLKEDVSFCKDRVCRACVQGKMHGAPHKAKTIISTTRCLELLHVDLFGPPSHESLGGKKYCLVIVDDYSRYCWVFFFKYKSETQRTMMEFANQVQRKYDNKILAIRSDNGTEFKNYTLDDFLGEEGIQHQYSTPYTPQQNGVAERKNRTLIEAARTMMMEYKSNYNFWAEAISTACHATNRLYFRKGLEKTPYEILTGNKPNVSYFKVFGCKCYVLVKDTRLSKFDSRAQEGIFVGYATDSHAYRVFNKSNGRVVESCDVTFDEDDRSLEERSASCEKGDAIPPDTIGRMGVGIRRPQELPSMSTGEGPSSTQVEPSTPQGQASSVDLTNASQPLHTTRDGTFVDENPGDENAYRHGCVLIGDEFIFRQAFKAMDRSWITDGTKKFTTKYMAGVRDFIKFAREHLDNTDEPILCPCKDCLNLIRQDIKTVEDHCNCSGMSMTYTRWTRHGEGFSDDEGRDRNDDGAYDSDNDEEEDNGDCYVDDSSSMIDELQKSGNKGPDLPNLYANLIESAKKELYEGCTSFTRLSFIIKLLHVKSYSRITNRGFDLLLQLLRTALPDVDFPKSYADAKSVLSDVGLGYETIHACKFDCSLFWGDHKDDTHCHVCGLSRYRDPTGKKKIPHKVLRYFPIIKRLQRLFVKKEMSTHTRWHKEKRVVEPNVLRHPADGEAWKHFDGRFDWFAKDPRNIRLGFATDGFSPFGSMSNPYSMWPVFVIPYNFPPWMCMDQSNYMMALLIPGKYSPGKDFHVFMQPLIKDMMQLWSGVETFDACTEEYFPLHAAFLWSIHDYPGYATMSGRSTRGFHACVHCDENPCAESLKNKIGYIGHRRFLDKNHPYRKSRLFNGKAETRDPPRKYTPKEVAGKVERVKDFEHGKNPISRKRKRATVPGEPTWHLKVSLHHLPYWPELKIAHNLDVMHIEKNICDNIVGTLLELEGRNKDTVSARIDLKKFKIWKKYWLKKIVKDDDDAAVTYAKPPAPWTLSKEQKRHLCRYLANTRFPDGYCANWGRCVNIDGCKVTGMKTHDCHILLQRVLPAGLKGIASKEMYVAIAELGRFFRELCAKTLKVDVLNRLKVEIVVILCKLEKLFPPAFFDVMVHLAIHLPEEALLRGPVHYGWMYPVERRLGYLKSTVRNKARPEGSIAEGYIVDECLIFCSRFFKDGTETRFNKDDRNQDIRRKPDPDEMEVFSVGAKGLGKSILKHFDKEFDKMVWYVLNNCDDVERYINEFRQELGGRGVRDIEETVQREFAGWFANHVRQLDNASEDLKSLAAGPDRRVVVYAGCNVKGARFRTLTRDKDLKTQNSGVATKGSFGDADETEYYGVLQEVLELQYGTNKHGDRSVYLFRCDWFDLASRGSKIKDDGYFKSVNTSILWFKNSPFILASQAETCFYLEDTKFGDPWKVVQKFSHRHVYDVPELEDGNDDAFVRNEDAYQEDEGSVDHTFHDVVDLDEEAEVEAEEDDHRAAEVVRIHDARTIRELENGEDSPNVDMDMSEDELENQEDSLILEENIHDDEGKNSEEDSDVD</sequence>
<name>A0AAD8W3V6_LOLMU</name>
<dbReference type="InterPro" id="IPR004242">
    <property type="entry name" value="Transposase_21"/>
</dbReference>
<dbReference type="Proteomes" id="UP001231189">
    <property type="component" value="Unassembled WGS sequence"/>
</dbReference>
<dbReference type="Pfam" id="PF13960">
    <property type="entry name" value="DUF4218"/>
    <property type="match status" value="1"/>
</dbReference>
<dbReference type="Pfam" id="PF13963">
    <property type="entry name" value="Transpos_assoc"/>
    <property type="match status" value="1"/>
</dbReference>
<comment type="caution">
    <text evidence="3">The sequence shown here is derived from an EMBL/GenBank/DDBJ whole genome shotgun (WGS) entry which is preliminary data.</text>
</comment>
<dbReference type="InterPro" id="IPR057670">
    <property type="entry name" value="SH3_retrovirus"/>
</dbReference>
<dbReference type="Pfam" id="PF13976">
    <property type="entry name" value="gag_pre-integrs"/>
    <property type="match status" value="1"/>
</dbReference>
<dbReference type="InterPro" id="IPR025452">
    <property type="entry name" value="DUF4218"/>
</dbReference>
<feature type="compositionally biased region" description="Basic residues" evidence="1">
    <location>
        <begin position="144"/>
        <end position="158"/>
    </location>
</feature>
<dbReference type="Pfam" id="PF13952">
    <property type="entry name" value="DUF4216"/>
    <property type="match status" value="1"/>
</dbReference>
<feature type="region of interest" description="Disordered" evidence="1">
    <location>
        <begin position="828"/>
        <end position="854"/>
    </location>
</feature>
<dbReference type="InterPro" id="IPR029480">
    <property type="entry name" value="Transpos_assoc"/>
</dbReference>
<reference evidence="3" key="1">
    <citation type="submission" date="2023-07" db="EMBL/GenBank/DDBJ databases">
        <title>A chromosome-level genome assembly of Lolium multiflorum.</title>
        <authorList>
            <person name="Chen Y."/>
            <person name="Copetti D."/>
            <person name="Kolliker R."/>
            <person name="Studer B."/>
        </authorList>
    </citation>
    <scope>NUCLEOTIDE SEQUENCE</scope>
    <source>
        <strain evidence="3">02402/16</strain>
        <tissue evidence="3">Leaf</tissue>
    </source>
</reference>
<dbReference type="GO" id="GO:0015074">
    <property type="term" value="P:DNA integration"/>
    <property type="evidence" value="ECO:0007669"/>
    <property type="project" value="InterPro"/>
</dbReference>
<feature type="compositionally biased region" description="Basic and acidic residues" evidence="1">
    <location>
        <begin position="828"/>
        <end position="840"/>
    </location>
</feature>
<dbReference type="Gene3D" id="3.30.420.10">
    <property type="entry name" value="Ribonuclease H-like superfamily/Ribonuclease H"/>
    <property type="match status" value="1"/>
</dbReference>
<gene>
    <name evidence="3" type="ORF">QYE76_006208</name>
</gene>
<dbReference type="Pfam" id="PF00665">
    <property type="entry name" value="rve"/>
    <property type="match status" value="1"/>
</dbReference>
<evidence type="ECO:0000259" key="2">
    <source>
        <dbReference type="PROSITE" id="PS50994"/>
    </source>
</evidence>